<name>A0A0H2R973_9AGAM</name>
<organism evidence="1 2">
    <name type="scientific">Schizopora paradoxa</name>
    <dbReference type="NCBI Taxonomy" id="27342"/>
    <lineage>
        <taxon>Eukaryota</taxon>
        <taxon>Fungi</taxon>
        <taxon>Dikarya</taxon>
        <taxon>Basidiomycota</taxon>
        <taxon>Agaricomycotina</taxon>
        <taxon>Agaricomycetes</taxon>
        <taxon>Hymenochaetales</taxon>
        <taxon>Schizoporaceae</taxon>
        <taxon>Schizopora</taxon>
    </lineage>
</organism>
<evidence type="ECO:0000313" key="1">
    <source>
        <dbReference type="EMBL" id="KLO06023.1"/>
    </source>
</evidence>
<reference evidence="1 2" key="1">
    <citation type="submission" date="2015-04" db="EMBL/GenBank/DDBJ databases">
        <title>Complete genome sequence of Schizopora paradoxa KUC8140, a cosmopolitan wood degrader in East Asia.</title>
        <authorList>
            <consortium name="DOE Joint Genome Institute"/>
            <person name="Min B."/>
            <person name="Park H."/>
            <person name="Jang Y."/>
            <person name="Kim J.-J."/>
            <person name="Kim K.H."/>
            <person name="Pangilinan J."/>
            <person name="Lipzen A."/>
            <person name="Riley R."/>
            <person name="Grigoriev I.V."/>
            <person name="Spatafora J.W."/>
            <person name="Choi I.-G."/>
        </authorList>
    </citation>
    <scope>NUCLEOTIDE SEQUENCE [LARGE SCALE GENOMIC DNA]</scope>
    <source>
        <strain evidence="1 2">KUC8140</strain>
    </source>
</reference>
<proteinExistence type="predicted"/>
<dbReference type="EMBL" id="KQ086245">
    <property type="protein sequence ID" value="KLO06023.1"/>
    <property type="molecule type" value="Genomic_DNA"/>
</dbReference>
<accession>A0A0H2R973</accession>
<evidence type="ECO:0000313" key="2">
    <source>
        <dbReference type="Proteomes" id="UP000053477"/>
    </source>
</evidence>
<protein>
    <submittedName>
        <fullName evidence="1">Uncharacterized protein</fullName>
    </submittedName>
</protein>
<sequence>MDSTRTIQNSTRERRVLVGIQLTLISTFRLAYHGSTTLVCPLSVRFERSSTGRGKRSDISVTESNLHNVVKSFLIEQVREQVLLSSSSESSSWFELKFTAWHARTGFNSVIGFSIPAITAALTRYSRGAFEISTSVDPTTISSSFDFSGFYKRNSSRPQLSTKRNSPFQDACFTRVTSPK</sequence>
<gene>
    <name evidence="1" type="ORF">SCHPADRAFT_702557</name>
</gene>
<dbReference type="InParanoid" id="A0A0H2R973"/>
<keyword evidence="2" id="KW-1185">Reference proteome</keyword>
<dbReference type="Proteomes" id="UP000053477">
    <property type="component" value="Unassembled WGS sequence"/>
</dbReference>
<dbReference type="AlphaFoldDB" id="A0A0H2R973"/>